<reference evidence="2 3" key="1">
    <citation type="submission" date="2018-03" db="EMBL/GenBank/DDBJ databases">
        <title>Genomic Encyclopedia of Archaeal and Bacterial Type Strains, Phase II (KMG-II): from individual species to whole genera.</title>
        <authorList>
            <person name="Goeker M."/>
        </authorList>
    </citation>
    <scope>NUCLEOTIDE SEQUENCE [LARGE SCALE GENOMIC DNA]</scope>
    <source>
        <strain evidence="2 3">DSM 18107</strain>
    </source>
</reference>
<dbReference type="OrthoDB" id="355609at2"/>
<proteinExistence type="predicted"/>
<dbReference type="NCBIfam" id="TIGR04131">
    <property type="entry name" value="Bac_Flav_CTERM"/>
    <property type="match status" value="1"/>
</dbReference>
<sequence length="2888" mass="297112">MNDTFTRGISRILLILFFMLAGFESFAQYTKSTLETGGYYSAMAKDNSGNLYVVRYNSSSTNYEVAKYTNGTGTPQVIYSSLIDASTVNTYSWGLTVNDVGDVFVTNPDQGIGWSIIKLAAPGYTASVIHTGNYYSALAVDNSNNLLSMEYNSGTNTYQLVRYPFGAEQLAGTVVWNGFSYPSSASVIATYPSNIVVDSHDNIYVTDFHEISGGAIVKLTAPGFGATQLASGRGFSSLSVDGSDNFYTSEANPADADKYELVKYTDLTQTGQVLYTNLHQTTGTFFPWGIAVMPSGTIFANDGELGGEVVKLTPPNINVSSVVRAAANPTNATSVTYTVTFSGSAAGVTTSAFTLVPTGVSGASITSVTGGGTTYTVTVNTGTGSGTIGLNVNGTGISPVVANAPFTGAVYTVDKTAPTGSILINSGAAYTNNVNVTLTLTGNDANPPLQMAFSLDGGAYSADEAFATTKAITLPATDGTRTVAMRLKDAAGNTVIYSDDIILDRVAPNTSITSPAPPSPTNSTTATFTFTANEANCTFKASLDGGPFNTVTSPATYSGLADGPHTFQVRATDQAGNTDASPDAQLWTVDATGPQITSVGVPANGYYKAGTTLDFKVRYNEPAYVTTTAGTPYINIIIGLDAKQVPYIGGDGTTELTFSYTVQPGEMDMDGITVQPLVQNNSGFIKDALGNDASTSLQNVDPTNLVRVNTSIPSVTLSTTAPTPTNAPFTVTAVFSEAVTGLTVSDFNVLNTTVSNLSTSDNITYTVLMTPASDGTRTISLPSNAAVNIGGNPNTPSNTISYTYDGTAPTVTSVAVPANGYYKAGTTLNFTVNFSENITLNTTGGTPSLGLTIGATPVQATYTGTSGATALTFSYTVVNGDMDMDGITVNALNLNGATIKDAATNNANLTLNNVGATTGVFVNTAHPSVTITSAAPAIVNAPYTATITFSEAVSNFVIGDITKTNASLSSLNTSDNITYTVLVTPTTDGTVTLNIAADVADNIGANGNSASNTLSRIYDIAPPSVTAVDVPVNGYYKAGSTMDFTVHFSENITLNTTGGNPTLSLILASATVNATYTGTSGSDALNFSYTVVNGDMDMDGIQVSALVLNGSTIKDVANNNAVLTLNNVASTAGVFVNTQHPSVTLSTTAPALVNVPYTVTVTFSEAVTGLAAADFNTTNATVGTPATTNNITYTVLVTPTADGPVSISLPADVVVNIGDNGNTASNTINNTYDGTVPTVTAVSVPANGYYKTGTTLDFIVRFSEDVLINTTGGTPKLGITIGTETVDAAYTGTNGTNGLNFSYTVQDGDMDMDGITVGTLALHGATIKDVATNNANVTLNNIGNTTGVFVNTSIPSVTLSTAAADPINVPFNVTVTFSEAVTGLTASDFNVVNATVSVPTTADNITYTVLVTPTTDGPVSISLPADAAVNIGDNGNTASNTLSLVYDATAPTVTSVAVPANGYYKAGETLNFTVNFSENIILNTTGGTPSLRVTIGAIPVQAAYTGTTGNNVLTFSYTVVNGDMDMDGITVNALNLNGATLRDAATNDANLTLNNIAPTTGVFVNTTHPSVAITSAAPAIVNTPFTATITFSEAVSNFVIGDITATNATLSNLSTTDNITYTVLVTPPADGTMTLNVAADVAENIGANGNTASNTLSRLYDAAPPAVTAVDVPANGYYKAGNAMDFTVHFSENITLNTTGGNPTLSLTIGSSTVNATYTGTSGTDALNFSYTVVNGDMDMDGITVSALLLNGSTIKDAANNDAVLTLNNVGNTMFVFVNTQHPTVTLSTTAPALVNVPYTVTAVFSEAVTGLAAGDFRTINATTSNLQTADNITYTVLVTPTVDGPVSVYLLTDAAFNVGANGNTASNTVSNTYDATAPVVTSVAVPANGYYKAGTTLNFTVTFNENIIVNTTGGTPKLGVIIGTETVDAAYTGTNGTNALNFSYTVQDGDMDMDGIAVGTLTLNGATVKDVATNNAVLTLNNVGNTSNVFVNTAHPSVTISTPSAANVNTPFTIDIAFSENVTGFTSADVVVTNGNASPVTVIDNAHYSIIVVPTAEGVVSVNIPADVADNIGGNGNTASNTVNITYDITKPTVTSVAVPANKYYNAGQVMNFTVNFDEDIILNTTGGNPYLTLTIGTATVNATYTGVSAARELNFSYTVVNGDLDMDGITVGALVLNGATIQDAATNDANLTLNNIGNTTQVRVNTTSPSVVLTSTANALINAPFTVTATFSEVVTTLTGSDISVTNGTVSGASSADNITYTLTVIPTADGPVSIQVPANAVVNIGGNANTPSNTLNFTYDATAPVVNGVAVPLNGYYKAGDVMNFIVTFNENINLNTTGGAPYLNVVLGSGTVRAAYTVATASSLSFSYTVQPGDMDLDGITVGTLNLNGSTIKDDATNDANLTLNNIANTSGVFVHTGSPSVQLSTTAAARVNAPFTVTAVFNEAVTGLAAGDFTVTNGTASALQTADNITYTLTVTPAADGAVTIQLPAAQAQNVVSNGNTASNTLSVTYDATAPVVNGGLSFDVLERSAVGTQVGKVTATDASGILQNWTITSDDSNGAFSIDANGNIQVADQAKLNSKVNTTVTLTITVSDGLNTSVAVPVTIQVKLVNQAPTLDAIDNVTICPDGQEHTIQLTGASAVEPGQTYGFAIITDKAANFDKLSVTAAGIVTYQLKTSATGTSTVTVTIKDNGGIANGGTDTLRRSFNIEVATLGAITITSDKGNSVSKGDIVHLTATGGTHYQWDNADGILNGQQSDVLEVRPMQNTTYHVTVSNDAGCTNTADFTVSVVADFKVDAVNLLTPNGDGKNDKWVIRNLDSYPNNEVKIFDRAGRLVYTRRNYSNDWDGTMNGSPLAEGTYYYILTIEGGAKTAKGYITIIRDRN</sequence>
<organism evidence="2 3">
    <name type="scientific">Chitinophaga ginsengisoli</name>
    <dbReference type="NCBI Taxonomy" id="363837"/>
    <lineage>
        <taxon>Bacteria</taxon>
        <taxon>Pseudomonadati</taxon>
        <taxon>Bacteroidota</taxon>
        <taxon>Chitinophagia</taxon>
        <taxon>Chitinophagales</taxon>
        <taxon>Chitinophagaceae</taxon>
        <taxon>Chitinophaga</taxon>
    </lineage>
</organism>
<dbReference type="GO" id="GO:0005509">
    <property type="term" value="F:calcium ion binding"/>
    <property type="evidence" value="ECO:0007669"/>
    <property type="project" value="InterPro"/>
</dbReference>
<name>A0A2P8FPN4_9BACT</name>
<keyword evidence="3" id="KW-1185">Reference proteome</keyword>
<feature type="domain" description="Cadherin" evidence="1">
    <location>
        <begin position="2530"/>
        <end position="2621"/>
    </location>
</feature>
<dbReference type="GO" id="GO:0016020">
    <property type="term" value="C:membrane"/>
    <property type="evidence" value="ECO:0007669"/>
    <property type="project" value="InterPro"/>
</dbReference>
<evidence type="ECO:0000313" key="2">
    <source>
        <dbReference type="EMBL" id="PSL23684.1"/>
    </source>
</evidence>
<dbReference type="PANTHER" id="PTHR34677">
    <property type="match status" value="1"/>
</dbReference>
<evidence type="ECO:0000313" key="3">
    <source>
        <dbReference type="Proteomes" id="UP000240978"/>
    </source>
</evidence>
<dbReference type="Gene3D" id="2.60.40.10">
    <property type="entry name" value="Immunoglobulins"/>
    <property type="match status" value="1"/>
</dbReference>
<evidence type="ECO:0000259" key="1">
    <source>
        <dbReference type="PROSITE" id="PS50268"/>
    </source>
</evidence>
<dbReference type="Pfam" id="PF13585">
    <property type="entry name" value="CHU_C"/>
    <property type="match status" value="1"/>
</dbReference>
<dbReference type="SUPFAM" id="SSF49313">
    <property type="entry name" value="Cadherin-like"/>
    <property type="match status" value="1"/>
</dbReference>
<comment type="caution">
    <text evidence="2">The sequence shown here is derived from an EMBL/GenBank/DDBJ whole genome shotgun (WGS) entry which is preliminary data.</text>
</comment>
<dbReference type="GO" id="GO:0007156">
    <property type="term" value="P:homophilic cell adhesion via plasma membrane adhesion molecules"/>
    <property type="evidence" value="ECO:0007669"/>
    <property type="project" value="InterPro"/>
</dbReference>
<dbReference type="SUPFAM" id="SSF63829">
    <property type="entry name" value="Calcium-dependent phosphotriesterase"/>
    <property type="match status" value="1"/>
</dbReference>
<gene>
    <name evidence="2" type="ORF">CLV42_11738</name>
</gene>
<protein>
    <submittedName>
        <fullName evidence="2">Gliding motility-associated-like protein</fullName>
    </submittedName>
</protein>
<dbReference type="InterPro" id="IPR002126">
    <property type="entry name" value="Cadherin-like_dom"/>
</dbReference>
<dbReference type="PROSITE" id="PS50268">
    <property type="entry name" value="CADHERIN_2"/>
    <property type="match status" value="1"/>
</dbReference>
<dbReference type="CDD" id="cd11304">
    <property type="entry name" value="Cadherin_repeat"/>
    <property type="match status" value="1"/>
</dbReference>
<dbReference type="Pfam" id="PF19078">
    <property type="entry name" value="Big_12"/>
    <property type="match status" value="9"/>
</dbReference>
<dbReference type="Proteomes" id="UP000240978">
    <property type="component" value="Unassembled WGS sequence"/>
</dbReference>
<dbReference type="InterPro" id="IPR013783">
    <property type="entry name" value="Ig-like_fold"/>
</dbReference>
<dbReference type="InterPro" id="IPR026341">
    <property type="entry name" value="T9SS_type_B"/>
</dbReference>
<dbReference type="EMBL" id="PYGK01000017">
    <property type="protein sequence ID" value="PSL23684.1"/>
    <property type="molecule type" value="Genomic_DNA"/>
</dbReference>
<dbReference type="Gene3D" id="2.60.40.60">
    <property type="entry name" value="Cadherins"/>
    <property type="match status" value="1"/>
</dbReference>
<dbReference type="InterPro" id="IPR015919">
    <property type="entry name" value="Cadherin-like_sf"/>
</dbReference>
<dbReference type="PANTHER" id="PTHR34677:SF3">
    <property type="entry name" value="BACTERIAL IG-LIKE DOMAIN-CONTAINING PROTEIN"/>
    <property type="match status" value="1"/>
</dbReference>
<accession>A0A2P8FPN4</accession>
<dbReference type="InterPro" id="IPR044048">
    <property type="entry name" value="Big_12"/>
</dbReference>
<dbReference type="RefSeq" id="WP_106605281.1">
    <property type="nucleotide sequence ID" value="NZ_PYGK01000017.1"/>
</dbReference>